<feature type="compositionally biased region" description="Basic and acidic residues" evidence="1">
    <location>
        <begin position="693"/>
        <end position="704"/>
    </location>
</feature>
<proteinExistence type="predicted"/>
<dbReference type="PANTHER" id="PTHR33112">
    <property type="entry name" value="DOMAIN PROTEIN, PUTATIVE-RELATED"/>
    <property type="match status" value="1"/>
</dbReference>
<evidence type="ECO:0000313" key="4">
    <source>
        <dbReference type="Proteomes" id="UP001281003"/>
    </source>
</evidence>
<evidence type="ECO:0000256" key="1">
    <source>
        <dbReference type="SAM" id="MobiDB-lite"/>
    </source>
</evidence>
<reference evidence="3" key="1">
    <citation type="journal article" date="2023" name="Mol. Phylogenet. Evol.">
        <title>Genome-scale phylogeny and comparative genomics of the fungal order Sordariales.</title>
        <authorList>
            <person name="Hensen N."/>
            <person name="Bonometti L."/>
            <person name="Westerberg I."/>
            <person name="Brannstrom I.O."/>
            <person name="Guillou S."/>
            <person name="Cros-Aarteil S."/>
            <person name="Calhoun S."/>
            <person name="Haridas S."/>
            <person name="Kuo A."/>
            <person name="Mondo S."/>
            <person name="Pangilinan J."/>
            <person name="Riley R."/>
            <person name="LaButti K."/>
            <person name="Andreopoulos B."/>
            <person name="Lipzen A."/>
            <person name="Chen C."/>
            <person name="Yan M."/>
            <person name="Daum C."/>
            <person name="Ng V."/>
            <person name="Clum A."/>
            <person name="Steindorff A."/>
            <person name="Ohm R.A."/>
            <person name="Martin F."/>
            <person name="Silar P."/>
            <person name="Natvig D.O."/>
            <person name="Lalanne C."/>
            <person name="Gautier V."/>
            <person name="Ament-Velasquez S.L."/>
            <person name="Kruys A."/>
            <person name="Hutchinson M.I."/>
            <person name="Powell A.J."/>
            <person name="Barry K."/>
            <person name="Miller A.N."/>
            <person name="Grigoriev I.V."/>
            <person name="Debuchy R."/>
            <person name="Gladieux P."/>
            <person name="Hiltunen Thoren M."/>
            <person name="Johannesson H."/>
        </authorList>
    </citation>
    <scope>NUCLEOTIDE SEQUENCE</scope>
    <source>
        <strain evidence="3">FGSC 1904</strain>
    </source>
</reference>
<protein>
    <submittedName>
        <fullName evidence="3">Heterokaryon incompatibility protein-domain-containing protein</fullName>
    </submittedName>
</protein>
<evidence type="ECO:0000313" key="3">
    <source>
        <dbReference type="EMBL" id="KAK3399603.1"/>
    </source>
</evidence>
<feature type="compositionally biased region" description="Polar residues" evidence="1">
    <location>
        <begin position="297"/>
        <end position="314"/>
    </location>
</feature>
<sequence length="871" mass="99035">MFTFISAMDDISLTMDLHDQGDFHQASPGQLSAPDGAGSSTESSQPPETTKFCSKCQGISAKLEELLDQGVFSTDRQTRRVTSEGDLGHVVELSQKAQCSLCGFLSHMVEAYRVSQGNWWAISEVALYVGSAKRRYLEWNQHVPEVHDSLLLWIWPARESFMYEHDWELLLPFSRRAKYGSAGIALELTDDPNKIRGEPIGPRANFELIRSWVDECITNHQTSPGLPDVCKTNASVVLDIPGFMVIDCSSRTLVYWSQIPERKDCAYVALSYVWGTKPTSDDEVGPADSANRDHNMIKTTTQNPDPTNERQLPSSLPPLIEDAITAVISLRYRYLWVDRYCIQNDPQTKHAQIQSMDKIYGSATLTIVAAEGNDPSFGLPGVSPRSELPTSVRIGSRTFVTVGTPGLAEKVKGSKWNTRAWTMQEGFLSSRCLFLMESGAYYQCNFPLSQRYESMREPPALSRSKDRFNNCLWGNDDSLVFTKGARYHGQIVGPYLRLPSGYFVRHLTFEDDSINALSGILTYLKSIKVPIYDLWGLLIIPEQDDWTSNGPTYRYNLVQSLAWSYVRDQSFSKTKLRQPTILPRKHIFPSWSWVDWRSRTALDGQCFNSTHTLQLSAHHFFTSLVDITLELNEGGTVHWENGNVADTSWLATVSQHPRVLIIHGYSCNTQLRNVTEEEWGEFCDKTFPSKTPPGKESHEQDRQSSGHRLGCKTDRKWVMIDSDGKHLQFPFEITENRRPWCWAERGGFVARNLSIDAYHLKLQHEQSAVANDEIFHSTTFELRVILLGHDRNVAYFMVLLKSPVTDTSSQQESFERVNVVTLPFLPWKIRTGWNDEQACREAMERLLSHLERKHDDSSPGTPWEKMTTRVI</sequence>
<organism evidence="3 4">
    <name type="scientific">Sordaria brevicollis</name>
    <dbReference type="NCBI Taxonomy" id="83679"/>
    <lineage>
        <taxon>Eukaryota</taxon>
        <taxon>Fungi</taxon>
        <taxon>Dikarya</taxon>
        <taxon>Ascomycota</taxon>
        <taxon>Pezizomycotina</taxon>
        <taxon>Sordariomycetes</taxon>
        <taxon>Sordariomycetidae</taxon>
        <taxon>Sordariales</taxon>
        <taxon>Sordariaceae</taxon>
        <taxon>Sordaria</taxon>
    </lineage>
</organism>
<feature type="domain" description="Heterokaryon incompatibility" evidence="2">
    <location>
        <begin position="267"/>
        <end position="425"/>
    </location>
</feature>
<keyword evidence="4" id="KW-1185">Reference proteome</keyword>
<comment type="caution">
    <text evidence="3">The sequence shown here is derived from an EMBL/GenBank/DDBJ whole genome shotgun (WGS) entry which is preliminary data.</text>
</comment>
<gene>
    <name evidence="3" type="ORF">B0T20DRAFT_166180</name>
</gene>
<feature type="region of interest" description="Disordered" evidence="1">
    <location>
        <begin position="685"/>
        <end position="708"/>
    </location>
</feature>
<accession>A0AAE0PGL0</accession>
<dbReference type="EMBL" id="JAUTDP010000004">
    <property type="protein sequence ID" value="KAK3399603.1"/>
    <property type="molecule type" value="Genomic_DNA"/>
</dbReference>
<feature type="region of interest" description="Disordered" evidence="1">
    <location>
        <begin position="851"/>
        <end position="871"/>
    </location>
</feature>
<feature type="region of interest" description="Disordered" evidence="1">
    <location>
        <begin position="279"/>
        <end position="315"/>
    </location>
</feature>
<evidence type="ECO:0000259" key="2">
    <source>
        <dbReference type="Pfam" id="PF06985"/>
    </source>
</evidence>
<dbReference type="AlphaFoldDB" id="A0AAE0PGL0"/>
<feature type="region of interest" description="Disordered" evidence="1">
    <location>
        <begin position="23"/>
        <end position="51"/>
    </location>
</feature>
<dbReference type="PANTHER" id="PTHR33112:SF16">
    <property type="entry name" value="HETEROKARYON INCOMPATIBILITY DOMAIN-CONTAINING PROTEIN"/>
    <property type="match status" value="1"/>
</dbReference>
<name>A0AAE0PGL0_SORBR</name>
<feature type="compositionally biased region" description="Low complexity" evidence="1">
    <location>
        <begin position="39"/>
        <end position="50"/>
    </location>
</feature>
<dbReference type="Proteomes" id="UP001281003">
    <property type="component" value="Unassembled WGS sequence"/>
</dbReference>
<dbReference type="InterPro" id="IPR010730">
    <property type="entry name" value="HET"/>
</dbReference>
<dbReference type="Pfam" id="PF06985">
    <property type="entry name" value="HET"/>
    <property type="match status" value="1"/>
</dbReference>
<reference evidence="3" key="2">
    <citation type="submission" date="2023-07" db="EMBL/GenBank/DDBJ databases">
        <authorList>
            <consortium name="Lawrence Berkeley National Laboratory"/>
            <person name="Haridas S."/>
            <person name="Hensen N."/>
            <person name="Bonometti L."/>
            <person name="Westerberg I."/>
            <person name="Brannstrom I.O."/>
            <person name="Guillou S."/>
            <person name="Cros-Aarteil S."/>
            <person name="Calhoun S."/>
            <person name="Kuo A."/>
            <person name="Mondo S."/>
            <person name="Pangilinan J."/>
            <person name="Riley R."/>
            <person name="LaButti K."/>
            <person name="Andreopoulos B."/>
            <person name="Lipzen A."/>
            <person name="Chen C."/>
            <person name="Yanf M."/>
            <person name="Daum C."/>
            <person name="Ng V."/>
            <person name="Clum A."/>
            <person name="Steindorff A."/>
            <person name="Ohm R."/>
            <person name="Martin F."/>
            <person name="Silar P."/>
            <person name="Natvig D."/>
            <person name="Lalanne C."/>
            <person name="Gautier V."/>
            <person name="Ament-velasquez S.L."/>
            <person name="Kruys A."/>
            <person name="Hutchinson M.I."/>
            <person name="Powell A.J."/>
            <person name="Barry K."/>
            <person name="Miller A.N."/>
            <person name="Grigoriev I.V."/>
            <person name="Debuchy R."/>
            <person name="Gladieux P."/>
            <person name="Thoren M.H."/>
            <person name="Johannesson H."/>
        </authorList>
    </citation>
    <scope>NUCLEOTIDE SEQUENCE</scope>
    <source>
        <strain evidence="3">FGSC 1904</strain>
    </source>
</reference>